<dbReference type="PANTHER" id="PTHR42470">
    <property type="entry name" value="VAST DOMAIN-CONTAINING PROTEIN"/>
    <property type="match status" value="1"/>
</dbReference>
<evidence type="ECO:0000256" key="1">
    <source>
        <dbReference type="SAM" id="MobiDB-lite"/>
    </source>
</evidence>
<feature type="domain" description="DUF7924" evidence="2">
    <location>
        <begin position="92"/>
        <end position="172"/>
    </location>
</feature>
<feature type="compositionally biased region" description="Low complexity" evidence="1">
    <location>
        <begin position="20"/>
        <end position="30"/>
    </location>
</feature>
<name>A0A6A6P8A5_9PEZI</name>
<proteinExistence type="predicted"/>
<protein>
    <recommendedName>
        <fullName evidence="2">DUF7924 domain-containing protein</fullName>
    </recommendedName>
</protein>
<dbReference type="OrthoDB" id="5132737at2759"/>
<reference evidence="3" key="1">
    <citation type="journal article" date="2020" name="Stud. Mycol.">
        <title>101 Dothideomycetes genomes: a test case for predicting lifestyles and emergence of pathogens.</title>
        <authorList>
            <person name="Haridas S."/>
            <person name="Albert R."/>
            <person name="Binder M."/>
            <person name="Bloem J."/>
            <person name="Labutti K."/>
            <person name="Salamov A."/>
            <person name="Andreopoulos B."/>
            <person name="Baker S."/>
            <person name="Barry K."/>
            <person name="Bills G."/>
            <person name="Bluhm B."/>
            <person name="Cannon C."/>
            <person name="Castanera R."/>
            <person name="Culley D."/>
            <person name="Daum C."/>
            <person name="Ezra D."/>
            <person name="Gonzalez J."/>
            <person name="Henrissat B."/>
            <person name="Kuo A."/>
            <person name="Liang C."/>
            <person name="Lipzen A."/>
            <person name="Lutzoni F."/>
            <person name="Magnuson J."/>
            <person name="Mondo S."/>
            <person name="Nolan M."/>
            <person name="Ohm R."/>
            <person name="Pangilinan J."/>
            <person name="Park H.-J."/>
            <person name="Ramirez L."/>
            <person name="Alfaro M."/>
            <person name="Sun H."/>
            <person name="Tritt A."/>
            <person name="Yoshinaga Y."/>
            <person name="Zwiers L.-H."/>
            <person name="Turgeon B."/>
            <person name="Goodwin S."/>
            <person name="Spatafora J."/>
            <person name="Crous P."/>
            <person name="Grigoriev I."/>
        </authorList>
    </citation>
    <scope>NUCLEOTIDE SEQUENCE</scope>
    <source>
        <strain evidence="3">ATCC 16933</strain>
    </source>
</reference>
<keyword evidence="4" id="KW-1185">Reference proteome</keyword>
<dbReference type="AlphaFoldDB" id="A0A6A6P8A5"/>
<evidence type="ECO:0000313" key="3">
    <source>
        <dbReference type="EMBL" id="KAF2460124.1"/>
    </source>
</evidence>
<feature type="compositionally biased region" description="Basic and acidic residues" evidence="1">
    <location>
        <begin position="1"/>
        <end position="10"/>
    </location>
</feature>
<dbReference type="Pfam" id="PF25545">
    <property type="entry name" value="DUF7924"/>
    <property type="match status" value="1"/>
</dbReference>
<dbReference type="EMBL" id="MU001674">
    <property type="protein sequence ID" value="KAF2460124.1"/>
    <property type="molecule type" value="Genomic_DNA"/>
</dbReference>
<dbReference type="PANTHER" id="PTHR42470:SF2">
    <property type="match status" value="1"/>
</dbReference>
<evidence type="ECO:0000259" key="2">
    <source>
        <dbReference type="Pfam" id="PF25545"/>
    </source>
</evidence>
<sequence length="177" mass="19958">MECLLAEEKSLSNLSRKRSNSALSSTSSNQKSREEKSAPYKDSQYELLLRTKGTYMDVSELDITDASKRLVRNLLEGEQPVPKETIFDDAIFVDACRKLQGKNEARIIQDISRLIVPSAETFALCAKDLRLLTESVDELWDNSIPLTGTPPQPDYSVGFRRDAFTNDQLARMPTVRP</sequence>
<feature type="region of interest" description="Disordered" evidence="1">
    <location>
        <begin position="1"/>
        <end position="40"/>
    </location>
</feature>
<evidence type="ECO:0000313" key="4">
    <source>
        <dbReference type="Proteomes" id="UP000799766"/>
    </source>
</evidence>
<dbReference type="Proteomes" id="UP000799766">
    <property type="component" value="Unassembled WGS sequence"/>
</dbReference>
<dbReference type="InterPro" id="IPR057684">
    <property type="entry name" value="DUF7924"/>
</dbReference>
<accession>A0A6A6P8A5</accession>
<gene>
    <name evidence="3" type="ORF">BDY21DRAFT_408277</name>
</gene>
<organism evidence="3 4">
    <name type="scientific">Lineolata rhizophorae</name>
    <dbReference type="NCBI Taxonomy" id="578093"/>
    <lineage>
        <taxon>Eukaryota</taxon>
        <taxon>Fungi</taxon>
        <taxon>Dikarya</taxon>
        <taxon>Ascomycota</taxon>
        <taxon>Pezizomycotina</taxon>
        <taxon>Dothideomycetes</taxon>
        <taxon>Dothideomycetes incertae sedis</taxon>
        <taxon>Lineolatales</taxon>
        <taxon>Lineolataceae</taxon>
        <taxon>Lineolata</taxon>
    </lineage>
</organism>